<comment type="caution">
    <text evidence="1">The sequence shown here is derived from an EMBL/GenBank/DDBJ whole genome shotgun (WGS) entry which is preliminary data.</text>
</comment>
<keyword evidence="2" id="KW-1185">Reference proteome</keyword>
<proteinExistence type="predicted"/>
<sequence>MGRAQELCEACVCKLVRKEVGKSYEYDF</sequence>
<evidence type="ECO:0000313" key="2">
    <source>
        <dbReference type="Proteomes" id="UP000593576"/>
    </source>
</evidence>
<reference evidence="1 2" key="1">
    <citation type="journal article" date="2019" name="Genome Biol. Evol.">
        <title>Insights into the evolution of the New World diploid cottons (Gossypium, subgenus Houzingenia) based on genome sequencing.</title>
        <authorList>
            <person name="Grover C.E."/>
            <person name="Arick M.A. 2nd"/>
            <person name="Thrash A."/>
            <person name="Conover J.L."/>
            <person name="Sanders W.S."/>
            <person name="Peterson D.G."/>
            <person name="Frelichowski J.E."/>
            <person name="Scheffler J.A."/>
            <person name="Scheffler B.E."/>
            <person name="Wendel J.F."/>
        </authorList>
    </citation>
    <scope>NUCLEOTIDE SEQUENCE [LARGE SCALE GENOMIC DNA]</scope>
    <source>
        <strain evidence="1">1</strain>
        <tissue evidence="1">Leaf</tissue>
    </source>
</reference>
<organism evidence="1 2">
    <name type="scientific">Gossypium schwendimanii</name>
    <name type="common">Cotton</name>
    <dbReference type="NCBI Taxonomy" id="34291"/>
    <lineage>
        <taxon>Eukaryota</taxon>
        <taxon>Viridiplantae</taxon>
        <taxon>Streptophyta</taxon>
        <taxon>Embryophyta</taxon>
        <taxon>Tracheophyta</taxon>
        <taxon>Spermatophyta</taxon>
        <taxon>Magnoliopsida</taxon>
        <taxon>eudicotyledons</taxon>
        <taxon>Gunneridae</taxon>
        <taxon>Pentapetalae</taxon>
        <taxon>rosids</taxon>
        <taxon>malvids</taxon>
        <taxon>Malvales</taxon>
        <taxon>Malvaceae</taxon>
        <taxon>Malvoideae</taxon>
        <taxon>Gossypium</taxon>
    </lineage>
</organism>
<accession>A0A7J9N885</accession>
<dbReference type="Proteomes" id="UP000593576">
    <property type="component" value="Unassembled WGS sequence"/>
</dbReference>
<evidence type="ECO:0000313" key="1">
    <source>
        <dbReference type="EMBL" id="MBA0879512.1"/>
    </source>
</evidence>
<name>A0A7J9N885_GOSSC</name>
<dbReference type="AlphaFoldDB" id="A0A7J9N885"/>
<gene>
    <name evidence="1" type="ORF">Goshw_003150</name>
</gene>
<protein>
    <submittedName>
        <fullName evidence="1">Uncharacterized protein</fullName>
    </submittedName>
</protein>
<dbReference type="EMBL" id="JABFAF010275452">
    <property type="protein sequence ID" value="MBA0879512.1"/>
    <property type="molecule type" value="Genomic_DNA"/>
</dbReference>